<accession>A0A6G1FWS0</accession>
<protein>
    <submittedName>
        <fullName evidence="2 4">Uncharacterized protein</fullName>
    </submittedName>
</protein>
<dbReference type="Proteomes" id="UP000504638">
    <property type="component" value="Unplaced"/>
</dbReference>
<proteinExistence type="predicted"/>
<feature type="region of interest" description="Disordered" evidence="1">
    <location>
        <begin position="272"/>
        <end position="295"/>
    </location>
</feature>
<sequence length="706" mass="78208">MEGEDQSPTTAHPLELIFSCSICNKTLTEVYEAIDAQRDGSVNPAYDIATKLWFTECAHITCSEHLEGGGAPFHRDGEAPVAPCPFCSAHRNDSTGKKLFGVKGARDGQYDKRIPKVFFQLPPVKLPNDDTEMHALNFHYGALIRFGSSALTSLKDLQSSLVSAKSNYAALEIAHLKLRTEHGKLKSRMAYLDQREKEIRSWKEKETTIKNYLTQFPDIVEQNGMLKAQLLRLGVMPAELTSNSNENCLRGQFPHTKYRQEENLSTAIKQGSAEETGMSTLTDPATSSSATLPATNPVHLLKRPVSRFAHPITHQSHKKRRLEDEELDETMRHPLSRNSRTFSRDMMPPPPVPPQHQPPNEIRASHPKSGYQGHEENALGETYPPQTARPRPGTMTLAEHLSQSSRPNSRLSSFAYATKEQAIVSPGAFSGSATLHLPHSRHSSRPSPADSGYSSGRHVRESVSDGLRDVLSPSTRISVSSRGVRSFNHHYQDSRPLANSGIVTPRLQSSQIQRYSKVPQTPSRLRPHGLVSISGTPRYPQSREFFNQPRPAPRFQPPLVRPSRPSSMQLPPHIPSQLVSSANALSFISEPVLDNHVDQVPDHFSFQSTPRSYLGSLNIQETRQIPSRSVVTRGNTLPFTRAAPLPSTMPQATMTPFKSAGRMSSISSASNSRRYSTSARAGGEFHFARRMPADGSFGVSSGRRLY</sequence>
<evidence type="ECO:0000313" key="4">
    <source>
        <dbReference type="RefSeq" id="XP_033531918.1"/>
    </source>
</evidence>
<feature type="compositionally biased region" description="Polar residues" evidence="1">
    <location>
        <begin position="508"/>
        <end position="523"/>
    </location>
</feature>
<gene>
    <name evidence="2 4" type="ORF">P152DRAFT_107272</name>
</gene>
<evidence type="ECO:0000256" key="1">
    <source>
        <dbReference type="SAM" id="MobiDB-lite"/>
    </source>
</evidence>
<dbReference type="OrthoDB" id="5410764at2759"/>
<reference evidence="4" key="2">
    <citation type="submission" date="2020-04" db="EMBL/GenBank/DDBJ databases">
        <authorList>
            <consortium name="NCBI Genome Project"/>
        </authorList>
    </citation>
    <scope>NUCLEOTIDE SEQUENCE</scope>
    <source>
        <strain evidence="4">CBS 781.70</strain>
    </source>
</reference>
<feature type="compositionally biased region" description="Pro residues" evidence="1">
    <location>
        <begin position="347"/>
        <end position="357"/>
    </location>
</feature>
<reference evidence="2 4" key="1">
    <citation type="submission" date="2020-01" db="EMBL/GenBank/DDBJ databases">
        <authorList>
            <consortium name="DOE Joint Genome Institute"/>
            <person name="Haridas S."/>
            <person name="Albert R."/>
            <person name="Binder M."/>
            <person name="Bloem J."/>
            <person name="Labutti K."/>
            <person name="Salamov A."/>
            <person name="Andreopoulos B."/>
            <person name="Baker S.E."/>
            <person name="Barry K."/>
            <person name="Bills G."/>
            <person name="Bluhm B.H."/>
            <person name="Cannon C."/>
            <person name="Castanera R."/>
            <person name="Culley D.E."/>
            <person name="Daum C."/>
            <person name="Ezra D."/>
            <person name="Gonzalez J.B."/>
            <person name="Henrissat B."/>
            <person name="Kuo A."/>
            <person name="Liang C."/>
            <person name="Lipzen A."/>
            <person name="Lutzoni F."/>
            <person name="Magnuson J."/>
            <person name="Mondo S."/>
            <person name="Nolan M."/>
            <person name="Ohm R."/>
            <person name="Pangilinan J."/>
            <person name="Park H.-J."/>
            <person name="Ramirez L."/>
            <person name="Alfaro M."/>
            <person name="Sun H."/>
            <person name="Tritt A."/>
            <person name="Yoshinaga Y."/>
            <person name="Zwiers L.-H."/>
            <person name="Turgeon B.G."/>
            <person name="Goodwin S.B."/>
            <person name="Spatafora J.W."/>
            <person name="Crous P.W."/>
            <person name="Grigoriev I.V."/>
        </authorList>
    </citation>
    <scope>NUCLEOTIDE SEQUENCE</scope>
    <source>
        <strain evidence="2 4">CBS 781.70</strain>
    </source>
</reference>
<dbReference type="EMBL" id="ML975167">
    <property type="protein sequence ID" value="KAF1810287.1"/>
    <property type="molecule type" value="Genomic_DNA"/>
</dbReference>
<feature type="compositionally biased region" description="Polar residues" evidence="1">
    <location>
        <begin position="277"/>
        <end position="294"/>
    </location>
</feature>
<dbReference type="AlphaFoldDB" id="A0A6G1FWS0"/>
<keyword evidence="3" id="KW-1185">Reference proteome</keyword>
<dbReference type="RefSeq" id="XP_033531918.1">
    <property type="nucleotide sequence ID" value="XM_033673595.1"/>
</dbReference>
<feature type="region of interest" description="Disordered" evidence="1">
    <location>
        <begin position="508"/>
        <end position="555"/>
    </location>
</feature>
<name>A0A6G1FWS0_9PEZI</name>
<feature type="compositionally biased region" description="Basic and acidic residues" evidence="1">
    <location>
        <begin position="458"/>
        <end position="468"/>
    </location>
</feature>
<reference evidence="4" key="3">
    <citation type="submission" date="2025-04" db="UniProtKB">
        <authorList>
            <consortium name="RefSeq"/>
        </authorList>
    </citation>
    <scope>IDENTIFICATION</scope>
    <source>
        <strain evidence="4">CBS 781.70</strain>
    </source>
</reference>
<evidence type="ECO:0000313" key="3">
    <source>
        <dbReference type="Proteomes" id="UP000504638"/>
    </source>
</evidence>
<feature type="region of interest" description="Disordered" evidence="1">
    <location>
        <begin position="312"/>
        <end position="393"/>
    </location>
</feature>
<organism evidence="2">
    <name type="scientific">Eremomyces bilateralis CBS 781.70</name>
    <dbReference type="NCBI Taxonomy" id="1392243"/>
    <lineage>
        <taxon>Eukaryota</taxon>
        <taxon>Fungi</taxon>
        <taxon>Dikarya</taxon>
        <taxon>Ascomycota</taxon>
        <taxon>Pezizomycotina</taxon>
        <taxon>Dothideomycetes</taxon>
        <taxon>Dothideomycetes incertae sedis</taxon>
        <taxon>Eremomycetales</taxon>
        <taxon>Eremomycetaceae</taxon>
        <taxon>Eremomyces</taxon>
    </lineage>
</organism>
<feature type="region of interest" description="Disordered" evidence="1">
    <location>
        <begin position="434"/>
        <end position="468"/>
    </location>
</feature>
<dbReference type="GeneID" id="54414165"/>
<evidence type="ECO:0000313" key="2">
    <source>
        <dbReference type="EMBL" id="KAF1810287.1"/>
    </source>
</evidence>